<dbReference type="InterPro" id="IPR052184">
    <property type="entry name" value="SDR_enzymes"/>
</dbReference>
<dbReference type="PANTHER" id="PTHR45458:SF3">
    <property type="entry name" value="CHAIN DEHYDROGENASE (ATSC), PUTATIVE-RELATED"/>
    <property type="match status" value="1"/>
</dbReference>
<comment type="caution">
    <text evidence="2">The sequence shown here is derived from an EMBL/GenBank/DDBJ whole genome shotgun (WGS) entry which is preliminary data.</text>
</comment>
<dbReference type="SUPFAM" id="SSF51735">
    <property type="entry name" value="NAD(P)-binding Rossmann-fold domains"/>
    <property type="match status" value="1"/>
</dbReference>
<dbReference type="InterPro" id="IPR036291">
    <property type="entry name" value="NAD(P)-bd_dom_sf"/>
</dbReference>
<protein>
    <recommendedName>
        <fullName evidence="4">NAD(P)-binding protein</fullName>
    </recommendedName>
</protein>
<dbReference type="HOGENOM" id="CLU_010194_9_2_1"/>
<dbReference type="OMA" id="HHNVHVI"/>
<dbReference type="Pfam" id="PF00106">
    <property type="entry name" value="adh_short"/>
    <property type="match status" value="1"/>
</dbReference>
<dbReference type="Proteomes" id="UP000029665">
    <property type="component" value="Unassembled WGS sequence"/>
</dbReference>
<dbReference type="OrthoDB" id="9876299at2759"/>
<keyword evidence="1" id="KW-0521">NADP</keyword>
<gene>
    <name evidence="2" type="ORF">BN946_scf184836.g19</name>
</gene>
<proteinExistence type="predicted"/>
<name>A0A060S6G4_PYCCI</name>
<dbReference type="PROSITE" id="PS00061">
    <property type="entry name" value="ADH_SHORT"/>
    <property type="match status" value="1"/>
</dbReference>
<dbReference type="AlphaFoldDB" id="A0A060S6G4"/>
<dbReference type="GO" id="GO:0016616">
    <property type="term" value="F:oxidoreductase activity, acting on the CH-OH group of donors, NAD or NADP as acceptor"/>
    <property type="evidence" value="ECO:0007669"/>
    <property type="project" value="TreeGrafter"/>
</dbReference>
<evidence type="ECO:0000313" key="2">
    <source>
        <dbReference type="EMBL" id="CDO69945.1"/>
    </source>
</evidence>
<dbReference type="PRINTS" id="PR00081">
    <property type="entry name" value="GDHRDH"/>
</dbReference>
<organism evidence="2 3">
    <name type="scientific">Pycnoporus cinnabarinus</name>
    <name type="common">Cinnabar-red polypore</name>
    <name type="synonym">Trametes cinnabarina</name>
    <dbReference type="NCBI Taxonomy" id="5643"/>
    <lineage>
        <taxon>Eukaryota</taxon>
        <taxon>Fungi</taxon>
        <taxon>Dikarya</taxon>
        <taxon>Basidiomycota</taxon>
        <taxon>Agaricomycotina</taxon>
        <taxon>Agaricomycetes</taxon>
        <taxon>Polyporales</taxon>
        <taxon>Polyporaceae</taxon>
        <taxon>Trametes</taxon>
    </lineage>
</organism>
<evidence type="ECO:0000313" key="3">
    <source>
        <dbReference type="Proteomes" id="UP000029665"/>
    </source>
</evidence>
<dbReference type="EMBL" id="CCBP010000059">
    <property type="protein sequence ID" value="CDO69945.1"/>
    <property type="molecule type" value="Genomic_DNA"/>
</dbReference>
<evidence type="ECO:0008006" key="4">
    <source>
        <dbReference type="Google" id="ProtNLM"/>
    </source>
</evidence>
<evidence type="ECO:0000256" key="1">
    <source>
        <dbReference type="ARBA" id="ARBA00022857"/>
    </source>
</evidence>
<accession>A0A060S6G4</accession>
<dbReference type="InterPro" id="IPR020904">
    <property type="entry name" value="Sc_DH/Rdtase_CS"/>
</dbReference>
<dbReference type="Gene3D" id="3.40.50.720">
    <property type="entry name" value="NAD(P)-binding Rossmann-like Domain"/>
    <property type="match status" value="1"/>
</dbReference>
<reference evidence="2" key="1">
    <citation type="submission" date="2014-01" db="EMBL/GenBank/DDBJ databases">
        <title>The genome of the white-rot fungus Pycnoporus cinnabarinus: a basidiomycete model with a versatile arsenal for lignocellulosic biomass breakdown.</title>
        <authorList>
            <person name="Levasseur A."/>
            <person name="Lomascolo A."/>
            <person name="Ruiz-Duenas F.J."/>
            <person name="Uzan E."/>
            <person name="Piumi F."/>
            <person name="Kues U."/>
            <person name="Ram A.F.J."/>
            <person name="Murat C."/>
            <person name="Haon M."/>
            <person name="Benoit I."/>
            <person name="Arfi Y."/>
            <person name="Chevret D."/>
            <person name="Drula E."/>
            <person name="Kwon M.J."/>
            <person name="Gouret P."/>
            <person name="Lesage-Meessen L."/>
            <person name="Lombard V."/>
            <person name="Mariette J."/>
            <person name="Noirot C."/>
            <person name="Park J."/>
            <person name="Patyshakuliyeva A."/>
            <person name="Wieneger R.A.B."/>
            <person name="Wosten H.A.B."/>
            <person name="Martin F."/>
            <person name="Coutinho P.M."/>
            <person name="de Vries R."/>
            <person name="Martinez A.T."/>
            <person name="Klopp C."/>
            <person name="Pontarotti P."/>
            <person name="Henrissat B."/>
            <person name="Record E."/>
        </authorList>
    </citation>
    <scope>NUCLEOTIDE SEQUENCE [LARGE SCALE GENOMIC DNA]</scope>
    <source>
        <strain evidence="2">BRFM137</strain>
    </source>
</reference>
<dbReference type="PANTHER" id="PTHR45458">
    <property type="entry name" value="SHORT-CHAIN DEHYDROGENASE/REDUCTASE SDR"/>
    <property type="match status" value="1"/>
</dbReference>
<sequence>MPSYAVIGASRGIGLEYIRQLAKGQDSIVFAVVRDPASSYLQHVLAEHANVHVIQADVTDPHSLQRAAEQTSILSGSSLDLLIHNAARTDTRLNFRGFDDYKDLDELDSDFIDSFKVNTLGVVHSIAAFLPLLRRGTDKKIVVLNTEGASVSLTLRSRVADVAAYCTTKSAAAMVAAKYAAALGKEGFVVVSMAPGVVDTSSTSADETAAESFKQVMVRMAEAGFHPELLTPAQSVEKQLTVINGLGQEMNGAFLSYTGHPIPY</sequence>
<dbReference type="InterPro" id="IPR002347">
    <property type="entry name" value="SDR_fam"/>
</dbReference>
<keyword evidence="3" id="KW-1185">Reference proteome</keyword>